<evidence type="ECO:0000256" key="10">
    <source>
        <dbReference type="ARBA" id="ARBA00022840"/>
    </source>
</evidence>
<evidence type="ECO:0000256" key="5">
    <source>
        <dbReference type="ARBA" id="ARBA00022553"/>
    </source>
</evidence>
<keyword evidence="7 14" id="KW-0812">Transmembrane</keyword>
<gene>
    <name evidence="17" type="ORF">EDD76_1098</name>
</gene>
<dbReference type="GO" id="GO:0005524">
    <property type="term" value="F:ATP binding"/>
    <property type="evidence" value="ECO:0007669"/>
    <property type="project" value="UniProtKB-KW"/>
</dbReference>
<evidence type="ECO:0000256" key="2">
    <source>
        <dbReference type="ARBA" id="ARBA00004651"/>
    </source>
</evidence>
<protein>
    <recommendedName>
        <fullName evidence="3">histidine kinase</fullName>
        <ecNumber evidence="3">2.7.13.3</ecNumber>
    </recommendedName>
</protein>
<dbReference type="GO" id="GO:0000155">
    <property type="term" value="F:phosphorelay sensor kinase activity"/>
    <property type="evidence" value="ECO:0007669"/>
    <property type="project" value="InterPro"/>
</dbReference>
<dbReference type="EMBL" id="SLUO01000009">
    <property type="protein sequence ID" value="TCL57146.1"/>
    <property type="molecule type" value="Genomic_DNA"/>
</dbReference>
<dbReference type="OrthoDB" id="335833at2"/>
<dbReference type="PANTHER" id="PTHR45528:SF1">
    <property type="entry name" value="SENSOR HISTIDINE KINASE CPXA"/>
    <property type="match status" value="1"/>
</dbReference>
<dbReference type="SUPFAM" id="SSF158472">
    <property type="entry name" value="HAMP domain-like"/>
    <property type="match status" value="1"/>
</dbReference>
<dbReference type="Proteomes" id="UP000295718">
    <property type="component" value="Unassembled WGS sequence"/>
</dbReference>
<keyword evidence="4" id="KW-1003">Cell membrane</keyword>
<dbReference type="CDD" id="cd00082">
    <property type="entry name" value="HisKA"/>
    <property type="match status" value="1"/>
</dbReference>
<comment type="subcellular location">
    <subcellularLocation>
        <location evidence="2">Cell membrane</location>
        <topology evidence="2">Multi-pass membrane protein</topology>
    </subcellularLocation>
</comment>
<dbReference type="FunFam" id="1.10.287.130:FF:000001">
    <property type="entry name" value="Two-component sensor histidine kinase"/>
    <property type="match status" value="1"/>
</dbReference>
<dbReference type="SMART" id="SM00388">
    <property type="entry name" value="HisKA"/>
    <property type="match status" value="1"/>
</dbReference>
<evidence type="ECO:0000256" key="14">
    <source>
        <dbReference type="SAM" id="Phobius"/>
    </source>
</evidence>
<keyword evidence="10" id="KW-0067">ATP-binding</keyword>
<feature type="transmembrane region" description="Helical" evidence="14">
    <location>
        <begin position="175"/>
        <end position="194"/>
    </location>
</feature>
<dbReference type="CDD" id="cd06225">
    <property type="entry name" value="HAMP"/>
    <property type="match status" value="1"/>
</dbReference>
<evidence type="ECO:0000256" key="13">
    <source>
        <dbReference type="ARBA" id="ARBA00023136"/>
    </source>
</evidence>
<evidence type="ECO:0000256" key="11">
    <source>
        <dbReference type="ARBA" id="ARBA00022989"/>
    </source>
</evidence>
<keyword evidence="9 17" id="KW-0418">Kinase</keyword>
<dbReference type="Gene3D" id="6.10.340.10">
    <property type="match status" value="1"/>
</dbReference>
<evidence type="ECO:0000256" key="8">
    <source>
        <dbReference type="ARBA" id="ARBA00022741"/>
    </source>
</evidence>
<dbReference type="InterPro" id="IPR003594">
    <property type="entry name" value="HATPase_dom"/>
</dbReference>
<feature type="domain" description="Histidine kinase" evidence="15">
    <location>
        <begin position="267"/>
        <end position="487"/>
    </location>
</feature>
<accession>A0A4R1QTA7</accession>
<dbReference type="InterPro" id="IPR004358">
    <property type="entry name" value="Sig_transdc_His_kin-like_C"/>
</dbReference>
<dbReference type="FunFam" id="3.30.565.10:FF:000006">
    <property type="entry name" value="Sensor histidine kinase WalK"/>
    <property type="match status" value="1"/>
</dbReference>
<dbReference type="InterPro" id="IPR036097">
    <property type="entry name" value="HisK_dim/P_sf"/>
</dbReference>
<reference evidence="17 18" key="1">
    <citation type="submission" date="2019-03" db="EMBL/GenBank/DDBJ databases">
        <title>Genomic Encyclopedia of Type Strains, Phase IV (KMG-IV): sequencing the most valuable type-strain genomes for metagenomic binning, comparative biology and taxonomic classification.</title>
        <authorList>
            <person name="Goeker M."/>
        </authorList>
    </citation>
    <scope>NUCLEOTIDE SEQUENCE [LARGE SCALE GENOMIC DNA]</scope>
    <source>
        <strain evidence="17 18">DSM 100556</strain>
    </source>
</reference>
<evidence type="ECO:0000256" key="4">
    <source>
        <dbReference type="ARBA" id="ARBA00022475"/>
    </source>
</evidence>
<keyword evidence="6" id="KW-0808">Transferase</keyword>
<name>A0A4R1QTA7_9FIRM</name>
<dbReference type="PROSITE" id="PS50885">
    <property type="entry name" value="HAMP"/>
    <property type="match status" value="1"/>
</dbReference>
<keyword evidence="5" id="KW-0597">Phosphoprotein</keyword>
<sequence>MKFKTRLLVTFLTIVFLPLMLTALAFISIGGYLMNAQREFGMVNVDYTMMSDPAQTFELISEKVFKEVKQQIATDEARLEDTAYLNDINKGIADKASYILVRKGDQLYYAGNTVAADKIFNILPAYGYANESHDAGYYYNSMEKLVKQLDFTFSDGTEGSFFIITKIHTLISKQLLVDMFIAIILILLFTSVMLTRWIHMGVFLPVNELNMAMKSIARGNLEYMLNTDNKGEIGELYKNYEDMRLRLKENTDEKFEHEKQNRELISNISHDLKTPITAIKGYVEGIMDGVADTPEKVDKYIKTIYNKANDMDRLINELTVYSGIDSNRMPYHFHRINVADYFGDCIEEVGLDLESKNIELNYFNLVSPDTIIIADPEQLKRVISNIIGNSVKYLDKEKGVIDIRILDEVDSIRVEIEDNGKGIATKDLSNIFERFYRTDASRNSSKGGSGIGLSIVKKIVEDHGGYIWATSKENEGTCLHFVFRKYREIKE</sequence>
<dbReference type="Pfam" id="PF00672">
    <property type="entry name" value="HAMP"/>
    <property type="match status" value="1"/>
</dbReference>
<dbReference type="SUPFAM" id="SSF47384">
    <property type="entry name" value="Homodimeric domain of signal transducing histidine kinase"/>
    <property type="match status" value="1"/>
</dbReference>
<dbReference type="EC" id="2.7.13.3" evidence="3"/>
<dbReference type="PANTHER" id="PTHR45528">
    <property type="entry name" value="SENSOR HISTIDINE KINASE CPXA"/>
    <property type="match status" value="1"/>
</dbReference>
<dbReference type="InterPro" id="IPR003660">
    <property type="entry name" value="HAMP_dom"/>
</dbReference>
<dbReference type="InterPro" id="IPR050398">
    <property type="entry name" value="HssS/ArlS-like"/>
</dbReference>
<dbReference type="InterPro" id="IPR005467">
    <property type="entry name" value="His_kinase_dom"/>
</dbReference>
<keyword evidence="12" id="KW-0902">Two-component regulatory system</keyword>
<comment type="caution">
    <text evidence="17">The sequence shown here is derived from an EMBL/GenBank/DDBJ whole genome shotgun (WGS) entry which is preliminary data.</text>
</comment>
<organism evidence="17 18">
    <name type="scientific">Kineothrix alysoides</name>
    <dbReference type="NCBI Taxonomy" id="1469948"/>
    <lineage>
        <taxon>Bacteria</taxon>
        <taxon>Bacillati</taxon>
        <taxon>Bacillota</taxon>
        <taxon>Clostridia</taxon>
        <taxon>Lachnospirales</taxon>
        <taxon>Lachnospiraceae</taxon>
        <taxon>Kineothrix</taxon>
    </lineage>
</organism>
<dbReference type="Gene3D" id="3.30.565.10">
    <property type="entry name" value="Histidine kinase-like ATPase, C-terminal domain"/>
    <property type="match status" value="1"/>
</dbReference>
<evidence type="ECO:0000259" key="15">
    <source>
        <dbReference type="PROSITE" id="PS50109"/>
    </source>
</evidence>
<keyword evidence="11 14" id="KW-1133">Transmembrane helix</keyword>
<evidence type="ECO:0000256" key="12">
    <source>
        <dbReference type="ARBA" id="ARBA00023012"/>
    </source>
</evidence>
<dbReference type="AlphaFoldDB" id="A0A4R1QTA7"/>
<dbReference type="SMART" id="SM00387">
    <property type="entry name" value="HATPase_c"/>
    <property type="match status" value="1"/>
</dbReference>
<dbReference type="PRINTS" id="PR00344">
    <property type="entry name" value="BCTRLSENSOR"/>
</dbReference>
<comment type="catalytic activity">
    <reaction evidence="1">
        <text>ATP + protein L-histidine = ADP + protein N-phospho-L-histidine.</text>
        <dbReference type="EC" id="2.7.13.3"/>
    </reaction>
</comment>
<keyword evidence="13 14" id="KW-0472">Membrane</keyword>
<dbReference type="Gene3D" id="1.10.287.130">
    <property type="match status" value="1"/>
</dbReference>
<proteinExistence type="predicted"/>
<dbReference type="CDD" id="cd00075">
    <property type="entry name" value="HATPase"/>
    <property type="match status" value="1"/>
</dbReference>
<evidence type="ECO:0000256" key="9">
    <source>
        <dbReference type="ARBA" id="ARBA00022777"/>
    </source>
</evidence>
<dbReference type="GO" id="GO:0005886">
    <property type="term" value="C:plasma membrane"/>
    <property type="evidence" value="ECO:0007669"/>
    <property type="project" value="UniProtKB-SubCell"/>
</dbReference>
<evidence type="ECO:0000256" key="3">
    <source>
        <dbReference type="ARBA" id="ARBA00012438"/>
    </source>
</evidence>
<dbReference type="PROSITE" id="PS50109">
    <property type="entry name" value="HIS_KIN"/>
    <property type="match status" value="1"/>
</dbReference>
<dbReference type="RefSeq" id="WP_031391849.1">
    <property type="nucleotide sequence ID" value="NZ_JPNB01000002.1"/>
</dbReference>
<keyword evidence="8" id="KW-0547">Nucleotide-binding</keyword>
<evidence type="ECO:0000313" key="17">
    <source>
        <dbReference type="EMBL" id="TCL57146.1"/>
    </source>
</evidence>
<evidence type="ECO:0000256" key="6">
    <source>
        <dbReference type="ARBA" id="ARBA00022679"/>
    </source>
</evidence>
<evidence type="ECO:0000259" key="16">
    <source>
        <dbReference type="PROSITE" id="PS50885"/>
    </source>
</evidence>
<evidence type="ECO:0000256" key="7">
    <source>
        <dbReference type="ARBA" id="ARBA00022692"/>
    </source>
</evidence>
<dbReference type="SUPFAM" id="SSF55874">
    <property type="entry name" value="ATPase domain of HSP90 chaperone/DNA topoisomerase II/histidine kinase"/>
    <property type="match status" value="1"/>
</dbReference>
<dbReference type="Pfam" id="PF00512">
    <property type="entry name" value="HisKA"/>
    <property type="match status" value="1"/>
</dbReference>
<keyword evidence="18" id="KW-1185">Reference proteome</keyword>
<dbReference type="InterPro" id="IPR003661">
    <property type="entry name" value="HisK_dim/P_dom"/>
</dbReference>
<dbReference type="SMART" id="SM00304">
    <property type="entry name" value="HAMP"/>
    <property type="match status" value="1"/>
</dbReference>
<feature type="domain" description="HAMP" evidence="16">
    <location>
        <begin position="200"/>
        <end position="252"/>
    </location>
</feature>
<evidence type="ECO:0000313" key="18">
    <source>
        <dbReference type="Proteomes" id="UP000295718"/>
    </source>
</evidence>
<evidence type="ECO:0000256" key="1">
    <source>
        <dbReference type="ARBA" id="ARBA00000085"/>
    </source>
</evidence>
<dbReference type="InterPro" id="IPR036890">
    <property type="entry name" value="HATPase_C_sf"/>
</dbReference>
<dbReference type="Pfam" id="PF02518">
    <property type="entry name" value="HATPase_c"/>
    <property type="match status" value="1"/>
</dbReference>
<dbReference type="STRING" id="1469948.GCA_000732725_03205"/>